<feature type="domain" description="Histidine kinase" evidence="8">
    <location>
        <begin position="596"/>
        <end position="815"/>
    </location>
</feature>
<dbReference type="SMART" id="SM00388">
    <property type="entry name" value="HisKA"/>
    <property type="match status" value="1"/>
</dbReference>
<dbReference type="PROSITE" id="PS50113">
    <property type="entry name" value="PAC"/>
    <property type="match status" value="1"/>
</dbReference>
<dbReference type="Gene3D" id="1.10.287.130">
    <property type="match status" value="1"/>
</dbReference>
<dbReference type="STRING" id="170623.SAMN04244579_02114"/>
<dbReference type="InterPro" id="IPR000014">
    <property type="entry name" value="PAS"/>
</dbReference>
<dbReference type="InterPro" id="IPR036890">
    <property type="entry name" value="HATPase_C_sf"/>
</dbReference>
<keyword evidence="7" id="KW-0472">Membrane</keyword>
<evidence type="ECO:0000313" key="11">
    <source>
        <dbReference type="Proteomes" id="UP000199005"/>
    </source>
</evidence>
<dbReference type="InterPro" id="IPR004358">
    <property type="entry name" value="Sig_transdc_His_kin-like_C"/>
</dbReference>
<evidence type="ECO:0000256" key="2">
    <source>
        <dbReference type="ARBA" id="ARBA00012438"/>
    </source>
</evidence>
<evidence type="ECO:0000256" key="4">
    <source>
        <dbReference type="ARBA" id="ARBA00022679"/>
    </source>
</evidence>
<proteinExistence type="predicted"/>
<dbReference type="SUPFAM" id="SSF55785">
    <property type="entry name" value="PYP-like sensor domain (PAS domain)"/>
    <property type="match status" value="1"/>
</dbReference>
<dbReference type="GO" id="GO:0000155">
    <property type="term" value="F:phosphorelay sensor kinase activity"/>
    <property type="evidence" value="ECO:0007669"/>
    <property type="project" value="InterPro"/>
</dbReference>
<evidence type="ECO:0000259" key="8">
    <source>
        <dbReference type="PROSITE" id="PS50109"/>
    </source>
</evidence>
<evidence type="ECO:0000256" key="6">
    <source>
        <dbReference type="SAM" id="MobiDB-lite"/>
    </source>
</evidence>
<dbReference type="GO" id="GO:0009927">
    <property type="term" value="F:histidine phosphotransfer kinase activity"/>
    <property type="evidence" value="ECO:0007669"/>
    <property type="project" value="TreeGrafter"/>
</dbReference>
<dbReference type="InterPro" id="IPR003594">
    <property type="entry name" value="HATPase_dom"/>
</dbReference>
<evidence type="ECO:0000256" key="7">
    <source>
        <dbReference type="SAM" id="Phobius"/>
    </source>
</evidence>
<sequence>MPRGTRYPLRRWIWRAFVQCALIPLILVEFVLIGAYLLSNAATRDAQLAHLEERAQQALAGTVQREAQIVDWRLWNIEKQAQIFRGAVAHALQERGFQPDEVERARHVLGPDGLFYSRSDDGRAASVYAKSTPPERQDHAKALRLSQLDPLMRSIEEAGPLVVSVYFRSWDNYIRRYPFFDVLQKESGDVLSSGGRFYSRADERHNPERQPVWTAPYHDPAGAWRIAMIAPVYRGDFLEGVVGLEIDLEGLLAEIGALDVPWQGYAVLVDEEGSVMALPRAGGAAGESTAVNPPRQRREVEHLLQAAGTEGEVQAAMFDGHEHLLAWKATPQTGWRLLLVVDKERILQPTRALAAHYQQIGYLLIAGLCLFHALFLALWWRRSRRLSRELERPINGIADMLKHLGKGRRKDEGDRPSLLRPSRIEELDAMADAVRSSDRQLQASEAERSRAQQLLEVVMENTTESLWEIMADKSLIRVSSRFARRFALDAECVTIEEFNRLVHPDDMERLKRRRESFFGGAEGVYEVEYRCVDRAGQYVWLLSRGQALVRDVDGRVLHSAGTHVDISRLKAVQEDLRRATLEAQDASRAKSRFLSSMSHELRTPLNAVQGFAQLIELEVEDKPEASLVGEYAREIVKAGRHLTALVDDILDLSTLEGRRQQLLIRPVEAGAILASCAELVQPQIRESQLHLQLISMCRPLYVQADARRLRQILLNLLSNAIKYNRPQGRITLGHEVRSDCVRLWVKDTGPGLDAGQQSQLFQPFQRLGRESSNIPGSGIGLVLCHELAALMNGSMGFHSEPGRGCCFWIDLPGAAAPEEERASPGDEPPAGQVERVEGDS</sequence>
<keyword evidence="7" id="KW-1133">Transmembrane helix</keyword>
<dbReference type="AlphaFoldDB" id="A0A1H6TMM8"/>
<accession>A0A1H6TMM8</accession>
<dbReference type="InterPro" id="IPR036097">
    <property type="entry name" value="HisK_dim/P_sf"/>
</dbReference>
<dbReference type="PANTHER" id="PTHR43047">
    <property type="entry name" value="TWO-COMPONENT HISTIDINE PROTEIN KINASE"/>
    <property type="match status" value="1"/>
</dbReference>
<dbReference type="PROSITE" id="PS50109">
    <property type="entry name" value="HIS_KIN"/>
    <property type="match status" value="1"/>
</dbReference>
<keyword evidence="7" id="KW-0812">Transmembrane</keyword>
<keyword evidence="4" id="KW-0808">Transferase</keyword>
<feature type="transmembrane region" description="Helical" evidence="7">
    <location>
        <begin position="360"/>
        <end position="380"/>
    </location>
</feature>
<dbReference type="InterPro" id="IPR003661">
    <property type="entry name" value="HisK_dim/P_dom"/>
</dbReference>
<dbReference type="NCBIfam" id="TIGR00229">
    <property type="entry name" value="sensory_box"/>
    <property type="match status" value="1"/>
</dbReference>
<dbReference type="InterPro" id="IPR035965">
    <property type="entry name" value="PAS-like_dom_sf"/>
</dbReference>
<evidence type="ECO:0000256" key="3">
    <source>
        <dbReference type="ARBA" id="ARBA00022553"/>
    </source>
</evidence>
<dbReference type="InterPro" id="IPR013655">
    <property type="entry name" value="PAS_fold_3"/>
</dbReference>
<evidence type="ECO:0000256" key="5">
    <source>
        <dbReference type="ARBA" id="ARBA00022777"/>
    </source>
</evidence>
<dbReference type="InterPro" id="IPR001610">
    <property type="entry name" value="PAC"/>
</dbReference>
<feature type="transmembrane region" description="Helical" evidence="7">
    <location>
        <begin position="12"/>
        <end position="38"/>
    </location>
</feature>
<name>A0A1H6TMM8_9GAMM</name>
<dbReference type="Pfam" id="PF08447">
    <property type="entry name" value="PAS_3"/>
    <property type="match status" value="1"/>
</dbReference>
<evidence type="ECO:0000256" key="1">
    <source>
        <dbReference type="ARBA" id="ARBA00000085"/>
    </source>
</evidence>
<dbReference type="Gene3D" id="3.30.565.10">
    <property type="entry name" value="Histidine kinase-like ATPase, C-terminal domain"/>
    <property type="match status" value="1"/>
</dbReference>
<dbReference type="Proteomes" id="UP000199005">
    <property type="component" value="Unassembled WGS sequence"/>
</dbReference>
<dbReference type="PANTHER" id="PTHR43047:SF72">
    <property type="entry name" value="OSMOSENSING HISTIDINE PROTEIN KINASE SLN1"/>
    <property type="match status" value="1"/>
</dbReference>
<evidence type="ECO:0000313" key="10">
    <source>
        <dbReference type="EMBL" id="SEI81333.1"/>
    </source>
</evidence>
<dbReference type="EMBL" id="FNYO01000021">
    <property type="protein sequence ID" value="SEI81333.1"/>
    <property type="molecule type" value="Genomic_DNA"/>
</dbReference>
<dbReference type="CDD" id="cd00082">
    <property type="entry name" value="HisKA"/>
    <property type="match status" value="1"/>
</dbReference>
<comment type="catalytic activity">
    <reaction evidence="1">
        <text>ATP + protein L-histidine = ADP + protein N-phospho-L-histidine.</text>
        <dbReference type="EC" id="2.7.13.3"/>
    </reaction>
</comment>
<dbReference type="EC" id="2.7.13.3" evidence="2"/>
<reference evidence="10 11" key="1">
    <citation type="submission" date="2016-10" db="EMBL/GenBank/DDBJ databases">
        <authorList>
            <person name="de Groot N.N."/>
        </authorList>
    </citation>
    <scope>NUCLEOTIDE SEQUENCE [LARGE SCALE GENOMIC DNA]</scope>
    <source>
        <strain evidence="10 11">DSM 1041</strain>
    </source>
</reference>
<keyword evidence="3" id="KW-0597">Phosphoprotein</keyword>
<dbReference type="PRINTS" id="PR00344">
    <property type="entry name" value="BCTRLSENSOR"/>
</dbReference>
<dbReference type="SUPFAM" id="SSF55874">
    <property type="entry name" value="ATPase domain of HSP90 chaperone/DNA topoisomerase II/histidine kinase"/>
    <property type="match status" value="1"/>
</dbReference>
<dbReference type="InterPro" id="IPR000700">
    <property type="entry name" value="PAS-assoc_C"/>
</dbReference>
<dbReference type="SMART" id="SM00086">
    <property type="entry name" value="PAC"/>
    <property type="match status" value="1"/>
</dbReference>
<dbReference type="SUPFAM" id="SSF47384">
    <property type="entry name" value="Homodimeric domain of signal transducing histidine kinase"/>
    <property type="match status" value="1"/>
</dbReference>
<gene>
    <name evidence="10" type="ORF">SAMN04244579_02114</name>
</gene>
<protein>
    <recommendedName>
        <fullName evidence="2">histidine kinase</fullName>
        <ecNumber evidence="2">2.7.13.3</ecNumber>
    </recommendedName>
</protein>
<dbReference type="Pfam" id="PF02518">
    <property type="entry name" value="HATPase_c"/>
    <property type="match status" value="1"/>
</dbReference>
<organism evidence="10 11">
    <name type="scientific">Azotobacter beijerinckii</name>
    <dbReference type="NCBI Taxonomy" id="170623"/>
    <lineage>
        <taxon>Bacteria</taxon>
        <taxon>Pseudomonadati</taxon>
        <taxon>Pseudomonadota</taxon>
        <taxon>Gammaproteobacteria</taxon>
        <taxon>Pseudomonadales</taxon>
        <taxon>Pseudomonadaceae</taxon>
        <taxon>Azotobacter</taxon>
    </lineage>
</organism>
<evidence type="ECO:0000259" key="9">
    <source>
        <dbReference type="PROSITE" id="PS50113"/>
    </source>
</evidence>
<feature type="domain" description="PAC" evidence="9">
    <location>
        <begin position="525"/>
        <end position="578"/>
    </location>
</feature>
<keyword evidence="5" id="KW-0418">Kinase</keyword>
<dbReference type="InterPro" id="IPR005467">
    <property type="entry name" value="His_kinase_dom"/>
</dbReference>
<dbReference type="Gene3D" id="3.30.450.20">
    <property type="entry name" value="PAS domain"/>
    <property type="match status" value="2"/>
</dbReference>
<dbReference type="GO" id="GO:0005886">
    <property type="term" value="C:plasma membrane"/>
    <property type="evidence" value="ECO:0007669"/>
    <property type="project" value="TreeGrafter"/>
</dbReference>
<dbReference type="CDD" id="cd18774">
    <property type="entry name" value="PDC2_HK_sensor"/>
    <property type="match status" value="1"/>
</dbReference>
<dbReference type="SMART" id="SM00387">
    <property type="entry name" value="HATPase_c"/>
    <property type="match status" value="1"/>
</dbReference>
<feature type="region of interest" description="Disordered" evidence="6">
    <location>
        <begin position="817"/>
        <end position="840"/>
    </location>
</feature>
<dbReference type="Pfam" id="PF00512">
    <property type="entry name" value="HisKA"/>
    <property type="match status" value="1"/>
</dbReference>